<dbReference type="Proteomes" id="UP000284605">
    <property type="component" value="Unassembled WGS sequence"/>
</dbReference>
<evidence type="ECO:0000256" key="4">
    <source>
        <dbReference type="ARBA" id="ARBA00022692"/>
    </source>
</evidence>
<feature type="transmembrane region" description="Helical" evidence="7">
    <location>
        <begin position="83"/>
        <end position="101"/>
    </location>
</feature>
<evidence type="ECO:0000256" key="3">
    <source>
        <dbReference type="ARBA" id="ARBA00022475"/>
    </source>
</evidence>
<dbReference type="PANTHER" id="PTHR42865:SF7">
    <property type="entry name" value="PROTON_GLUTAMATE-ASPARTATE SYMPORTER"/>
    <property type="match status" value="1"/>
</dbReference>
<feature type="transmembrane region" description="Helical" evidence="7">
    <location>
        <begin position="311"/>
        <end position="332"/>
    </location>
</feature>
<dbReference type="PROSITE" id="PS51257">
    <property type="entry name" value="PROKAR_LIPOPROTEIN"/>
    <property type="match status" value="1"/>
</dbReference>
<keyword evidence="2" id="KW-0813">Transport</keyword>
<dbReference type="Gene3D" id="1.10.3860.10">
    <property type="entry name" value="Sodium:dicarboxylate symporter"/>
    <property type="match status" value="1"/>
</dbReference>
<accession>A0A418WGA1</accession>
<keyword evidence="6 7" id="KW-0472">Membrane</keyword>
<evidence type="ECO:0000256" key="6">
    <source>
        <dbReference type="ARBA" id="ARBA00023136"/>
    </source>
</evidence>
<dbReference type="GO" id="GO:0015293">
    <property type="term" value="F:symporter activity"/>
    <property type="evidence" value="ECO:0007669"/>
    <property type="project" value="UniProtKB-KW"/>
</dbReference>
<keyword evidence="5 7" id="KW-1133">Transmembrane helix</keyword>
<evidence type="ECO:0000256" key="2">
    <source>
        <dbReference type="ARBA" id="ARBA00022448"/>
    </source>
</evidence>
<dbReference type="InterPro" id="IPR001991">
    <property type="entry name" value="Na-dicarboxylate_symporter"/>
</dbReference>
<feature type="transmembrane region" description="Helical" evidence="7">
    <location>
        <begin position="344"/>
        <end position="364"/>
    </location>
</feature>
<feature type="transmembrane region" description="Helical" evidence="7">
    <location>
        <begin position="370"/>
        <end position="391"/>
    </location>
</feature>
<dbReference type="EMBL" id="QYUK01000011">
    <property type="protein sequence ID" value="RJF89010.1"/>
    <property type="molecule type" value="Genomic_DNA"/>
</dbReference>
<dbReference type="Pfam" id="PF00375">
    <property type="entry name" value="SDF"/>
    <property type="match status" value="1"/>
</dbReference>
<comment type="subcellular location">
    <subcellularLocation>
        <location evidence="1">Cell membrane</location>
        <topology evidence="1">Multi-pass membrane protein</topology>
    </subcellularLocation>
</comment>
<dbReference type="PANTHER" id="PTHR42865">
    <property type="entry name" value="PROTON/GLUTAMATE-ASPARTATE SYMPORTER"/>
    <property type="match status" value="1"/>
</dbReference>
<gene>
    <name evidence="8" type="ORF">D3874_20210</name>
</gene>
<evidence type="ECO:0000256" key="7">
    <source>
        <dbReference type="SAM" id="Phobius"/>
    </source>
</evidence>
<dbReference type="RefSeq" id="WP_119780113.1">
    <property type="nucleotide sequence ID" value="NZ_QYUK01000011.1"/>
</dbReference>
<evidence type="ECO:0000256" key="5">
    <source>
        <dbReference type="ARBA" id="ARBA00022989"/>
    </source>
</evidence>
<evidence type="ECO:0000256" key="1">
    <source>
        <dbReference type="ARBA" id="ARBA00004651"/>
    </source>
</evidence>
<dbReference type="OrthoDB" id="9766690at2"/>
<feature type="transmembrane region" description="Helical" evidence="7">
    <location>
        <begin position="163"/>
        <end position="181"/>
    </location>
</feature>
<dbReference type="SUPFAM" id="SSF118215">
    <property type="entry name" value="Proton glutamate symport protein"/>
    <property type="match status" value="1"/>
</dbReference>
<dbReference type="InterPro" id="IPR036458">
    <property type="entry name" value="Na:dicarbo_symporter_sf"/>
</dbReference>
<reference evidence="8 9" key="1">
    <citation type="submission" date="2018-09" db="EMBL/GenBank/DDBJ databases">
        <authorList>
            <person name="Zhu H."/>
        </authorList>
    </citation>
    <scope>NUCLEOTIDE SEQUENCE [LARGE SCALE GENOMIC DNA]</scope>
    <source>
        <strain evidence="8 9">K1W22B-8</strain>
    </source>
</reference>
<feature type="transmembrane region" description="Helical" evidence="7">
    <location>
        <begin position="202"/>
        <end position="230"/>
    </location>
</feature>
<keyword evidence="9" id="KW-1185">Reference proteome</keyword>
<evidence type="ECO:0000313" key="8">
    <source>
        <dbReference type="EMBL" id="RJF89010.1"/>
    </source>
</evidence>
<keyword evidence="4 7" id="KW-0812">Transmembrane</keyword>
<feature type="transmembrane region" description="Helical" evidence="7">
    <location>
        <begin position="236"/>
        <end position="257"/>
    </location>
</feature>
<feature type="transmembrane region" description="Helical" evidence="7">
    <location>
        <begin position="47"/>
        <end position="71"/>
    </location>
</feature>
<organism evidence="8 9">
    <name type="scientific">Oleomonas cavernae</name>
    <dbReference type="NCBI Taxonomy" id="2320859"/>
    <lineage>
        <taxon>Bacteria</taxon>
        <taxon>Pseudomonadati</taxon>
        <taxon>Pseudomonadota</taxon>
        <taxon>Alphaproteobacteria</taxon>
        <taxon>Acetobacterales</taxon>
        <taxon>Acetobacteraceae</taxon>
        <taxon>Oleomonas</taxon>
    </lineage>
</organism>
<proteinExistence type="predicted"/>
<feature type="transmembrane region" description="Helical" evidence="7">
    <location>
        <begin position="12"/>
        <end position="32"/>
    </location>
</feature>
<comment type="caution">
    <text evidence="8">The sequence shown here is derived from an EMBL/GenBank/DDBJ whole genome shotgun (WGS) entry which is preliminary data.</text>
</comment>
<feature type="transmembrane region" description="Helical" evidence="7">
    <location>
        <begin position="269"/>
        <end position="291"/>
    </location>
</feature>
<keyword evidence="3" id="KW-1003">Cell membrane</keyword>
<name>A0A418WGA1_9PROT</name>
<dbReference type="GO" id="GO:0005886">
    <property type="term" value="C:plasma membrane"/>
    <property type="evidence" value="ECO:0007669"/>
    <property type="project" value="UniProtKB-SubCell"/>
</dbReference>
<dbReference type="PRINTS" id="PR00173">
    <property type="entry name" value="EDTRNSPORT"/>
</dbReference>
<dbReference type="AlphaFoldDB" id="A0A418WGA1"/>
<sequence length="431" mass="45086">MIEKTQKILGAVLLHPVSVFAGMLLGCLYGWIDKGGTPLIEPAGQVYLRLLQMCVIPLLFTAVVTSLAKLFSDGSARRYIGRLIVMVLLGMVIAGSLGLLLGEWGEPGAELQQQARTIIGEVIFRAETGSHTAAGASNPADIVLIAVGIVPENIFVALSTGNMLAILFFAVLFGVALGSIGKEKSERAIVVFESLYETFIKIIAWLMYVLPLGLFCLAYSQISAIGMPILVAMTKLVLLTYAGCLALVAFSFVVIWVRMGGSIWKPISTLRETIFVAFGTSSSFAAVPAALRGLKDGLKVERNVVDLVMPLGITLNPPGSVFHFAIATVFLANLYGVDLDAGQMAYVLVACVLAGIAASGAPGAAALSMISLVLVPLGLPVEVAIILLVAVDPILDPALTVVNVQANAATTVLLGTPRRGASPVGVAKAEA</sequence>
<evidence type="ECO:0000313" key="9">
    <source>
        <dbReference type="Proteomes" id="UP000284605"/>
    </source>
</evidence>
<protein>
    <submittedName>
        <fullName evidence="8">Dicarboxylate/amino acid:cation symporter</fullName>
    </submittedName>
</protein>